<protein>
    <submittedName>
        <fullName evidence="2">Acetyltransferase (GNAT) family protein</fullName>
    </submittedName>
</protein>
<dbReference type="Proteomes" id="UP000190888">
    <property type="component" value="Unassembled WGS sequence"/>
</dbReference>
<evidence type="ECO:0000313" key="3">
    <source>
        <dbReference type="Proteomes" id="UP000190888"/>
    </source>
</evidence>
<dbReference type="Pfam" id="PF13508">
    <property type="entry name" value="Acetyltransf_7"/>
    <property type="match status" value="1"/>
</dbReference>
<dbReference type="GO" id="GO:0016747">
    <property type="term" value="F:acyltransferase activity, transferring groups other than amino-acyl groups"/>
    <property type="evidence" value="ECO:0007669"/>
    <property type="project" value="InterPro"/>
</dbReference>
<dbReference type="PROSITE" id="PS51186">
    <property type="entry name" value="GNAT"/>
    <property type="match status" value="1"/>
</dbReference>
<organism evidence="2 3">
    <name type="scientific">Sediminibacterium ginsengisoli</name>
    <dbReference type="NCBI Taxonomy" id="413434"/>
    <lineage>
        <taxon>Bacteria</taxon>
        <taxon>Pseudomonadati</taxon>
        <taxon>Bacteroidota</taxon>
        <taxon>Chitinophagia</taxon>
        <taxon>Chitinophagales</taxon>
        <taxon>Chitinophagaceae</taxon>
        <taxon>Sediminibacterium</taxon>
    </lineage>
</organism>
<keyword evidence="3" id="KW-1185">Reference proteome</keyword>
<gene>
    <name evidence="2" type="ORF">SAMN04488132_103241</name>
</gene>
<sequence>METQWLIRNAMPHEFERTGQLMVDAYIALEAFPGPDEEPRYYQMLANVGTLTEKPGVDLIICISGDGVIAGAVVYFEDMAHYGSGADVSGEKEAAGFRLLAVAAHTRGCGIGKMLVSECIRRAGIQKRRQVIIHSTKFMRVAWGMYERMGFKRAAELDFTTGRVVVAGFRLGL</sequence>
<dbReference type="InterPro" id="IPR016181">
    <property type="entry name" value="Acyl_CoA_acyltransferase"/>
</dbReference>
<name>A0A1T4M8L9_9BACT</name>
<dbReference type="Gene3D" id="3.40.630.30">
    <property type="match status" value="1"/>
</dbReference>
<dbReference type="SUPFAM" id="SSF55729">
    <property type="entry name" value="Acyl-CoA N-acyltransferases (Nat)"/>
    <property type="match status" value="1"/>
</dbReference>
<dbReference type="AlphaFoldDB" id="A0A1T4M8L9"/>
<accession>A0A1T4M8L9</accession>
<evidence type="ECO:0000313" key="2">
    <source>
        <dbReference type="EMBL" id="SJZ63272.1"/>
    </source>
</evidence>
<keyword evidence="2" id="KW-0808">Transferase</keyword>
<dbReference type="OrthoDB" id="5419426at2"/>
<reference evidence="2 3" key="1">
    <citation type="submission" date="2017-02" db="EMBL/GenBank/DDBJ databases">
        <authorList>
            <person name="Peterson S.W."/>
        </authorList>
    </citation>
    <scope>NUCLEOTIDE SEQUENCE [LARGE SCALE GENOMIC DNA]</scope>
    <source>
        <strain evidence="2 3">DSM 22335</strain>
    </source>
</reference>
<dbReference type="InterPro" id="IPR000182">
    <property type="entry name" value="GNAT_dom"/>
</dbReference>
<dbReference type="EMBL" id="FUWH01000003">
    <property type="protein sequence ID" value="SJZ63272.1"/>
    <property type="molecule type" value="Genomic_DNA"/>
</dbReference>
<proteinExistence type="predicted"/>
<dbReference type="RefSeq" id="WP_078830728.1">
    <property type="nucleotide sequence ID" value="NZ_FUWH01000003.1"/>
</dbReference>
<feature type="domain" description="N-acetyltransferase" evidence="1">
    <location>
        <begin position="5"/>
        <end position="173"/>
    </location>
</feature>
<dbReference type="STRING" id="413434.SAMN04488132_103241"/>
<evidence type="ECO:0000259" key="1">
    <source>
        <dbReference type="PROSITE" id="PS51186"/>
    </source>
</evidence>